<feature type="non-terminal residue" evidence="3">
    <location>
        <position position="1"/>
    </location>
</feature>
<comment type="caution">
    <text evidence="3">The sequence shown here is derived from an EMBL/GenBank/DDBJ whole genome shotgun (WGS) entry which is preliminary data.</text>
</comment>
<dbReference type="SUPFAM" id="SSF54980">
    <property type="entry name" value="EF-G C-terminal domain-like"/>
    <property type="match status" value="1"/>
</dbReference>
<protein>
    <submittedName>
        <fullName evidence="3">Elongation factor 4</fullName>
    </submittedName>
</protein>
<feature type="domain" description="Elongation factor EFG" evidence="2">
    <location>
        <begin position="2"/>
        <end position="51"/>
    </location>
</feature>
<sequence length="70" mass="7863">DDTRVSLIYNLPVCEILYDYFDVLKSATSGYASLDYELNGYQSSPIVKMDILINGVVVDDLSVIVHRDFA</sequence>
<evidence type="ECO:0000313" key="4">
    <source>
        <dbReference type="Proteomes" id="UP001206692"/>
    </source>
</evidence>
<dbReference type="InterPro" id="IPR006297">
    <property type="entry name" value="EF-4"/>
</dbReference>
<gene>
    <name evidence="3" type="ORF">NE675_12410</name>
</gene>
<keyword evidence="3" id="KW-0251">Elongation factor</keyword>
<reference evidence="3 4" key="1">
    <citation type="submission" date="2022-06" db="EMBL/GenBank/DDBJ databases">
        <title>Isolation of gut microbiota from human fecal samples.</title>
        <authorList>
            <person name="Pamer E.G."/>
            <person name="Barat B."/>
            <person name="Waligurski E."/>
            <person name="Medina S."/>
            <person name="Paddock L."/>
            <person name="Mostad J."/>
        </authorList>
    </citation>
    <scope>NUCLEOTIDE SEQUENCE [LARGE SCALE GENOMIC DNA]</scope>
    <source>
        <strain evidence="3 4">DFI.1.1</strain>
    </source>
</reference>
<dbReference type="PANTHER" id="PTHR43512:SF4">
    <property type="entry name" value="TRANSLATION FACTOR GUF1 HOMOLOG, CHLOROPLASTIC"/>
    <property type="match status" value="1"/>
</dbReference>
<evidence type="ECO:0000313" key="3">
    <source>
        <dbReference type="EMBL" id="MCQ5343811.1"/>
    </source>
</evidence>
<keyword evidence="1" id="KW-0472">Membrane</keyword>
<dbReference type="PANTHER" id="PTHR43512">
    <property type="entry name" value="TRANSLATION FACTOR GUF1-RELATED"/>
    <property type="match status" value="1"/>
</dbReference>
<evidence type="ECO:0000256" key="1">
    <source>
        <dbReference type="ARBA" id="ARBA00023136"/>
    </source>
</evidence>
<dbReference type="Pfam" id="PF00679">
    <property type="entry name" value="EFG_C"/>
    <property type="match status" value="1"/>
</dbReference>
<proteinExistence type="predicted"/>
<dbReference type="Gene3D" id="3.30.70.240">
    <property type="match status" value="1"/>
</dbReference>
<evidence type="ECO:0000259" key="2">
    <source>
        <dbReference type="Pfam" id="PF00679"/>
    </source>
</evidence>
<feature type="non-terminal residue" evidence="3">
    <location>
        <position position="70"/>
    </location>
</feature>
<dbReference type="InterPro" id="IPR038363">
    <property type="entry name" value="LepA_C_sf"/>
</dbReference>
<dbReference type="Proteomes" id="UP001206692">
    <property type="component" value="Unassembled WGS sequence"/>
</dbReference>
<dbReference type="GO" id="GO:0003746">
    <property type="term" value="F:translation elongation factor activity"/>
    <property type="evidence" value="ECO:0007669"/>
    <property type="project" value="UniProtKB-KW"/>
</dbReference>
<organism evidence="3 4">
    <name type="scientific">Megasphaera massiliensis</name>
    <dbReference type="NCBI Taxonomy" id="1232428"/>
    <lineage>
        <taxon>Bacteria</taxon>
        <taxon>Bacillati</taxon>
        <taxon>Bacillota</taxon>
        <taxon>Negativicutes</taxon>
        <taxon>Veillonellales</taxon>
        <taxon>Veillonellaceae</taxon>
        <taxon>Megasphaera</taxon>
    </lineage>
</organism>
<name>A0ABT1SVA0_9FIRM</name>
<dbReference type="InterPro" id="IPR035647">
    <property type="entry name" value="EFG_III/V"/>
</dbReference>
<dbReference type="InterPro" id="IPR000640">
    <property type="entry name" value="EFG_V-like"/>
</dbReference>
<dbReference type="EMBL" id="JANGEW010000306">
    <property type="protein sequence ID" value="MCQ5343811.1"/>
    <property type="molecule type" value="Genomic_DNA"/>
</dbReference>
<keyword evidence="3" id="KW-0648">Protein biosynthesis</keyword>
<dbReference type="Gene3D" id="3.30.70.2570">
    <property type="entry name" value="Elongation factor 4, C-terminal domain"/>
    <property type="match status" value="1"/>
</dbReference>
<keyword evidence="4" id="KW-1185">Reference proteome</keyword>
<accession>A0ABT1SVA0</accession>